<keyword evidence="2" id="KW-1185">Reference proteome</keyword>
<dbReference type="Proteomes" id="UP001058074">
    <property type="component" value="Unassembled WGS sequence"/>
</dbReference>
<gene>
    <name evidence="1" type="ORF">rsdtw13_30500</name>
</gene>
<reference evidence="1" key="1">
    <citation type="journal article" date="2025" name="Int. J. Syst. Evol. Microbiol.">
        <title>Inconstantimicrobium mannanitabidum sp. nov., a novel member of the family Clostridiaceae isolated from anoxic soil under the treatment of reductive soil disinfestation.</title>
        <authorList>
            <person name="Ueki A."/>
            <person name="Tonouchi A."/>
            <person name="Honma S."/>
            <person name="Kaku N."/>
            <person name="Ueki K."/>
        </authorList>
    </citation>
    <scope>NUCLEOTIDE SEQUENCE</scope>
    <source>
        <strain evidence="1">TW13</strain>
    </source>
</reference>
<sequence>MPSILNVNNYSNNNDRKLSSKLSFDVGEKFTGKIVNIDEKAKEVTVRLSDGWQFTAEISEDISRLSDLVAKFQVDGFQDGKLKLKLVRNDGEGKNQGDVFEDFLKSQGLSKDDVDILKEMLSHGMQASKEDIAKLKGILNFKEDLTQNPETANKFIEKYISSKQIDSSSPEAVNIRNTLSEFFDEFKTLTDKEVFLFLECDIDFNAENINAFKNITKKDGELFNSISQFKDELSQIEPKTIEMNEGLTNQTNESGNVEKNSGKNDNVQNEMIESSNENISRSGEVNLYSDKAVKARALTDIYNANKETKINMMGLLKAIAANDSDILKYVVSDVLLNDKTSMDKPALSDKIQNKLVNLSDKEIILKFKQEAAATGSKVQDINKGNLQKVLSGIFQEDIKLNDKQADKIENALKYLVDSKILEDKDQIDSKANSNNSNVSDKENLNNKNISSVNNDEGKSLNNEENLLPNKSSSINDSRQATKDTANLEKEPQNEKQDVNAGNENEISQGRGKSDIANDKNAVNNTNSQEGKTLKNEESSPMAGSETDKSDDRTLNNSNKNIHEENNKSNNINDSRQTTKDIGSLQKELGSEKQVNLQKASIIHSEITSQEIVKQAITDKSEEIKSIIKDVIKNIKTDNEQLTNKVFEMVKDKITEFKVYNSLSNEYYYMDIPVNLTQGDYPCKLIIKDNRKDGKKIDSTNLKLVVSVRTITIGVVDAYIGVKNKHLNIDMKCEGEFAKILSLGKQKLRKDLNVLGYSADISVSEKIKEATLSNCSEFFNDTTIAVLDTKV</sequence>
<name>A0ACB5REU9_9CLOT</name>
<evidence type="ECO:0000313" key="1">
    <source>
        <dbReference type="EMBL" id="GKX67792.1"/>
    </source>
</evidence>
<dbReference type="EMBL" id="BROD01000001">
    <property type="protein sequence ID" value="GKX67792.1"/>
    <property type="molecule type" value="Genomic_DNA"/>
</dbReference>
<proteinExistence type="predicted"/>
<evidence type="ECO:0000313" key="2">
    <source>
        <dbReference type="Proteomes" id="UP001058074"/>
    </source>
</evidence>
<organism evidence="1 2">
    <name type="scientific">Inconstantimicrobium mannanitabidum</name>
    <dbReference type="NCBI Taxonomy" id="1604901"/>
    <lineage>
        <taxon>Bacteria</taxon>
        <taxon>Bacillati</taxon>
        <taxon>Bacillota</taxon>
        <taxon>Clostridia</taxon>
        <taxon>Eubacteriales</taxon>
        <taxon>Clostridiaceae</taxon>
        <taxon>Inconstantimicrobium</taxon>
    </lineage>
</organism>
<accession>A0ACB5REU9</accession>
<protein>
    <submittedName>
        <fullName evidence="1">Uncharacterized protein</fullName>
    </submittedName>
</protein>
<comment type="caution">
    <text evidence="1">The sequence shown here is derived from an EMBL/GenBank/DDBJ whole genome shotgun (WGS) entry which is preliminary data.</text>
</comment>